<dbReference type="AlphaFoldDB" id="A0A7X6F3B5"/>
<proteinExistence type="predicted"/>
<organism evidence="1 2">
    <name type="scientific">Rhizobium phaseoli</name>
    <dbReference type="NCBI Taxonomy" id="396"/>
    <lineage>
        <taxon>Bacteria</taxon>
        <taxon>Pseudomonadati</taxon>
        <taxon>Pseudomonadota</taxon>
        <taxon>Alphaproteobacteria</taxon>
        <taxon>Hyphomicrobiales</taxon>
        <taxon>Rhizobiaceae</taxon>
        <taxon>Rhizobium/Agrobacterium group</taxon>
        <taxon>Rhizobium</taxon>
    </lineage>
</organism>
<dbReference type="Proteomes" id="UP000540266">
    <property type="component" value="Plasmid pBS3d"/>
</dbReference>
<keyword evidence="1" id="KW-0614">Plasmid</keyword>
<dbReference type="Gene3D" id="3.30.870.10">
    <property type="entry name" value="Endonuclease Chain A"/>
    <property type="match status" value="1"/>
</dbReference>
<evidence type="ECO:0000313" key="1">
    <source>
        <dbReference type="EMBL" id="QPK12581.1"/>
    </source>
</evidence>
<accession>A0A7X6F3B5</accession>
<dbReference type="SUPFAM" id="SSF56024">
    <property type="entry name" value="Phospholipase D/nuclease"/>
    <property type="match status" value="1"/>
</dbReference>
<dbReference type="EMBL" id="CP064935">
    <property type="protein sequence ID" value="QPK12581.1"/>
    <property type="molecule type" value="Genomic_DNA"/>
</dbReference>
<protein>
    <submittedName>
        <fullName evidence="1">Phospholipase D family protein</fullName>
    </submittedName>
</protein>
<reference evidence="1 2" key="1">
    <citation type="submission" date="2020-11" db="EMBL/GenBank/DDBJ databases">
        <title>Indigenous Rhizobia Nodulating Common beans in Western Kenya.</title>
        <authorList>
            <person name="Wekesa C.S."/>
            <person name="Oelmueller R."/>
            <person name="Furch A.C."/>
        </authorList>
    </citation>
    <scope>NUCLEOTIDE SEQUENCE [LARGE SCALE GENOMIC DNA]</scope>
    <source>
        <strain evidence="2">BS3</strain>
        <plasmid evidence="1 2">pBS3d</plasmid>
    </source>
</reference>
<name>A0A7X6F3B5_9HYPH</name>
<geneLocation type="plasmid" evidence="1 2">
    <name>pBS3d</name>
</geneLocation>
<evidence type="ECO:0000313" key="2">
    <source>
        <dbReference type="Proteomes" id="UP000540266"/>
    </source>
</evidence>
<dbReference type="RefSeq" id="WP_167860699.1">
    <property type="nucleotide sequence ID" value="NZ_CP064935.1"/>
</dbReference>
<sequence length="450" mass="51205">MELLLNGINGNYLRNILLKAEKETERVDAAVAYATQNDLLFDWCWDNKVPLRFWGRFDEQVPVSIHVLERFLARRSGRYVCKLVRQFHPKVIWWRGFGAYIGSANLTQSAWWNNVEAGIFLTEAEMVDGGHDLELEQFFNEIESHAAPLTQELFDLMAERNKELGRRKAAQRPADEAFLATTLVPDFSGLARSSEKTAGEKRKQSFLNEWHSTLQIIRNISVRISEDGNRPSWVGATAPLGAQADQFLHAHYYQNTFDGQRADFETHFNRNRSDPDAALEAAIRWWRTLPDSVGENKMLNKTAPALRRAFSEEYLPRLSEDQFVKVLGRVHATRDFARRAPNRLIGLKGGRTYNIPEKVDALARQIFRAPARGGVSALETLFYVLYGGRAEEVPHRLWEATVDPKRKIELVGISALGEIVGWAMPDKFPPRNGRTSKALRSLGHDVAVHV</sequence>
<gene>
    <name evidence="1" type="ORF">HER27_031850</name>
</gene>
<dbReference type="CDD" id="cd09117">
    <property type="entry name" value="PLDc_Bfil_DEXD_like"/>
    <property type="match status" value="1"/>
</dbReference>